<dbReference type="Gene3D" id="1.10.443.10">
    <property type="entry name" value="Intergrase catalytic core"/>
    <property type="match status" value="1"/>
</dbReference>
<dbReference type="InterPro" id="IPR013762">
    <property type="entry name" value="Integrase-like_cat_sf"/>
</dbReference>
<organism evidence="6 7">
    <name type="scientific">Thermomonas aquatica</name>
    <dbReference type="NCBI Taxonomy" id="2202149"/>
    <lineage>
        <taxon>Bacteria</taxon>
        <taxon>Pseudomonadati</taxon>
        <taxon>Pseudomonadota</taxon>
        <taxon>Gammaproteobacteria</taxon>
        <taxon>Lysobacterales</taxon>
        <taxon>Lysobacteraceae</taxon>
        <taxon>Thermomonas</taxon>
    </lineage>
</organism>
<evidence type="ECO:0000256" key="4">
    <source>
        <dbReference type="ARBA" id="ARBA00023172"/>
    </source>
</evidence>
<dbReference type="AlphaFoldDB" id="A0A5B7ZPH3"/>
<dbReference type="GO" id="GO:0015074">
    <property type="term" value="P:DNA integration"/>
    <property type="evidence" value="ECO:0007669"/>
    <property type="project" value="UniProtKB-KW"/>
</dbReference>
<keyword evidence="7" id="KW-1185">Reference proteome</keyword>
<dbReference type="Pfam" id="PF00589">
    <property type="entry name" value="Phage_integrase"/>
    <property type="match status" value="1"/>
</dbReference>
<evidence type="ECO:0000259" key="5">
    <source>
        <dbReference type="PROSITE" id="PS51898"/>
    </source>
</evidence>
<dbReference type="Pfam" id="PF13495">
    <property type="entry name" value="Phage_int_SAM_4"/>
    <property type="match status" value="1"/>
</dbReference>
<dbReference type="InterPro" id="IPR010998">
    <property type="entry name" value="Integrase_recombinase_N"/>
</dbReference>
<dbReference type="InterPro" id="IPR011010">
    <property type="entry name" value="DNA_brk_join_enz"/>
</dbReference>
<reference evidence="6 7" key="1">
    <citation type="submission" date="2019-06" db="EMBL/GenBank/DDBJ databases">
        <title>Thermomonas aquatica sp. nov., isolated from an industrial wastewater treatment plant.</title>
        <authorList>
            <person name="Jeon J.H."/>
            <person name="Park D.-S."/>
        </authorList>
    </citation>
    <scope>NUCLEOTIDE SEQUENCE [LARGE SCALE GENOMIC DNA]</scope>
    <source>
        <strain evidence="6 7">SY21</strain>
    </source>
</reference>
<evidence type="ECO:0000313" key="6">
    <source>
        <dbReference type="EMBL" id="QDA56443.1"/>
    </source>
</evidence>
<evidence type="ECO:0000256" key="3">
    <source>
        <dbReference type="ARBA" id="ARBA00023125"/>
    </source>
</evidence>
<keyword evidence="3" id="KW-0238">DNA-binding</keyword>
<gene>
    <name evidence="6" type="ORF">FHQ07_03510</name>
</gene>
<keyword evidence="2" id="KW-0229">DNA integration</keyword>
<dbReference type="InterPro" id="IPR011946">
    <property type="entry name" value="Integrase_integron-type"/>
</dbReference>
<comment type="similarity">
    <text evidence="1">Belongs to the 'phage' integrase family.</text>
</comment>
<keyword evidence="4" id="KW-0233">DNA recombination</keyword>
<feature type="domain" description="Tyr recombinase" evidence="5">
    <location>
        <begin position="98"/>
        <end position="311"/>
    </location>
</feature>
<dbReference type="Gene3D" id="1.10.150.130">
    <property type="match status" value="1"/>
</dbReference>
<accession>A0A5B7ZPH3</accession>
<evidence type="ECO:0000256" key="2">
    <source>
        <dbReference type="ARBA" id="ARBA00022908"/>
    </source>
</evidence>
<dbReference type="KEGG" id="thes:FHQ07_03510"/>
<evidence type="ECO:0000313" key="7">
    <source>
        <dbReference type="Proteomes" id="UP000308149"/>
    </source>
</evidence>
<dbReference type="EMBL" id="CP040871">
    <property type="protein sequence ID" value="QDA56443.1"/>
    <property type="molecule type" value="Genomic_DNA"/>
</dbReference>
<dbReference type="PANTHER" id="PTHR30349">
    <property type="entry name" value="PHAGE INTEGRASE-RELATED"/>
    <property type="match status" value="1"/>
</dbReference>
<evidence type="ECO:0000256" key="1">
    <source>
        <dbReference type="ARBA" id="ARBA00008857"/>
    </source>
</evidence>
<name>A0A5B7ZPH3_9GAMM</name>
<dbReference type="NCBIfam" id="TIGR02249">
    <property type="entry name" value="integrase_gron"/>
    <property type="match status" value="1"/>
</dbReference>
<dbReference type="GO" id="GO:0003677">
    <property type="term" value="F:DNA binding"/>
    <property type="evidence" value="ECO:0007669"/>
    <property type="project" value="UniProtKB-KW"/>
</dbReference>
<dbReference type="OrthoDB" id="9801717at2"/>
<dbReference type="PANTHER" id="PTHR30349:SF64">
    <property type="entry name" value="PROPHAGE INTEGRASE INTD-RELATED"/>
    <property type="match status" value="1"/>
</dbReference>
<dbReference type="InterPro" id="IPR004107">
    <property type="entry name" value="Integrase_SAM-like_N"/>
</dbReference>
<dbReference type="InterPro" id="IPR050090">
    <property type="entry name" value="Tyrosine_recombinase_XerCD"/>
</dbReference>
<dbReference type="SUPFAM" id="SSF56349">
    <property type="entry name" value="DNA breaking-rejoining enzymes"/>
    <property type="match status" value="1"/>
</dbReference>
<dbReference type="Proteomes" id="UP000308149">
    <property type="component" value="Chromosome"/>
</dbReference>
<dbReference type="InterPro" id="IPR002104">
    <property type="entry name" value="Integrase_catalytic"/>
</dbReference>
<protein>
    <submittedName>
        <fullName evidence="6">Integron integrase</fullName>
    </submittedName>
</protein>
<dbReference type="PROSITE" id="PS51898">
    <property type="entry name" value="TYR_RECOMBINASE"/>
    <property type="match status" value="1"/>
</dbReference>
<sequence length="315" mass="34926">MLAGLREACRARHLSRRTEAAYAHWAMRYLRFHGAGRSGLSTDAGAIRFLDHLVQRGEAAASSHLLALNALLFLFRHVMQVEAAALEARRRQVRRPERLPEVLSAAEVRAALNAMRGMPRLVAALLYGTGMRVGEGIALRIQDIDFRGGAIAVRSGKGAKDRITVLPKRLAAPLQKLALRRLALHRQDLLQGRGHAPLPGRLARKYPGASRAFGWQFLFASSVVRHNPETGQWLRWHVSPSTVQAPFKAALQACGIHRHASLHTLRHSFATHLLAQGTDIRTIQQLLGHRHLDTTMVYTHVRDAARAATSPLDCF</sequence>
<dbReference type="GO" id="GO:0006310">
    <property type="term" value="P:DNA recombination"/>
    <property type="evidence" value="ECO:0007669"/>
    <property type="project" value="UniProtKB-KW"/>
</dbReference>
<proteinExistence type="inferred from homology"/>